<dbReference type="PANTHER" id="PTHR43671:SF13">
    <property type="entry name" value="SERINE_THREONINE-PROTEIN KINASE NEK2"/>
    <property type="match status" value="1"/>
</dbReference>
<dbReference type="PANTHER" id="PTHR43671">
    <property type="entry name" value="SERINE/THREONINE-PROTEIN KINASE NEK"/>
    <property type="match status" value="1"/>
</dbReference>
<dbReference type="EMBL" id="SNRW01025115">
    <property type="protein sequence ID" value="KAA6361753.1"/>
    <property type="molecule type" value="Genomic_DNA"/>
</dbReference>
<evidence type="ECO:0000256" key="4">
    <source>
        <dbReference type="ARBA" id="ARBA00022777"/>
    </source>
</evidence>
<sequence length="135" mass="15796">MQKSTGAQTWGNYEEKIIADAEVAIMKHAQSRHIMKFIESFAFETDLCIVMKYYSGGNLRKQMETLKKMTFKERKRRCYKPFYQMLSALAYLHSLGIVHCDLKPENGFFDIEGNVRTGDYGLTQQKVILEYMPYI</sequence>
<dbReference type="PROSITE" id="PS50011">
    <property type="entry name" value="PROTEIN_KINASE_DOM"/>
    <property type="match status" value="1"/>
</dbReference>
<name>A0A5J4TV21_9EUKA</name>
<evidence type="ECO:0000256" key="3">
    <source>
        <dbReference type="ARBA" id="ARBA00022741"/>
    </source>
</evidence>
<dbReference type="GO" id="GO:0005524">
    <property type="term" value="F:ATP binding"/>
    <property type="evidence" value="ECO:0007669"/>
    <property type="project" value="UniProtKB-KW"/>
</dbReference>
<dbReference type="Pfam" id="PF00069">
    <property type="entry name" value="Pkinase"/>
    <property type="match status" value="1"/>
</dbReference>
<comment type="caution">
    <text evidence="7">The sequence shown here is derived from an EMBL/GenBank/DDBJ whole genome shotgun (WGS) entry which is preliminary data.</text>
</comment>
<evidence type="ECO:0000259" key="6">
    <source>
        <dbReference type="PROSITE" id="PS50011"/>
    </source>
</evidence>
<dbReference type="InterPro" id="IPR011009">
    <property type="entry name" value="Kinase-like_dom_sf"/>
</dbReference>
<dbReference type="Gene3D" id="1.10.510.10">
    <property type="entry name" value="Transferase(Phosphotransferase) domain 1"/>
    <property type="match status" value="1"/>
</dbReference>
<dbReference type="AlphaFoldDB" id="A0A5J4TV21"/>
<dbReference type="InterPro" id="IPR050660">
    <property type="entry name" value="NEK_Ser/Thr_kinase"/>
</dbReference>
<organism evidence="7 8">
    <name type="scientific">Streblomastix strix</name>
    <dbReference type="NCBI Taxonomy" id="222440"/>
    <lineage>
        <taxon>Eukaryota</taxon>
        <taxon>Metamonada</taxon>
        <taxon>Preaxostyla</taxon>
        <taxon>Oxymonadida</taxon>
        <taxon>Streblomastigidae</taxon>
        <taxon>Streblomastix</taxon>
    </lineage>
</organism>
<protein>
    <recommendedName>
        <fullName evidence="1">non-specific serine/threonine protein kinase</fullName>
        <ecNumber evidence="1">2.7.11.1</ecNumber>
    </recommendedName>
</protein>
<keyword evidence="5" id="KW-0067">ATP-binding</keyword>
<keyword evidence="2" id="KW-0808">Transferase</keyword>
<keyword evidence="3" id="KW-0547">Nucleotide-binding</keyword>
<proteinExistence type="predicted"/>
<evidence type="ECO:0000256" key="2">
    <source>
        <dbReference type="ARBA" id="ARBA00022679"/>
    </source>
</evidence>
<reference evidence="7 8" key="1">
    <citation type="submission" date="2019-03" db="EMBL/GenBank/DDBJ databases">
        <title>Single cell metagenomics reveals metabolic interactions within the superorganism composed of flagellate Streblomastix strix and complex community of Bacteroidetes bacteria on its surface.</title>
        <authorList>
            <person name="Treitli S.C."/>
            <person name="Kolisko M."/>
            <person name="Husnik F."/>
            <person name="Keeling P."/>
            <person name="Hampl V."/>
        </authorList>
    </citation>
    <scope>NUCLEOTIDE SEQUENCE [LARGE SCALE GENOMIC DNA]</scope>
    <source>
        <strain evidence="7">ST1C</strain>
    </source>
</reference>
<dbReference type="SMART" id="SM00220">
    <property type="entry name" value="S_TKc"/>
    <property type="match status" value="1"/>
</dbReference>
<accession>A0A5J4TV21</accession>
<dbReference type="SUPFAM" id="SSF56112">
    <property type="entry name" value="Protein kinase-like (PK-like)"/>
    <property type="match status" value="1"/>
</dbReference>
<dbReference type="GO" id="GO:0004674">
    <property type="term" value="F:protein serine/threonine kinase activity"/>
    <property type="evidence" value="ECO:0007669"/>
    <property type="project" value="UniProtKB-EC"/>
</dbReference>
<evidence type="ECO:0000256" key="1">
    <source>
        <dbReference type="ARBA" id="ARBA00012513"/>
    </source>
</evidence>
<dbReference type="OrthoDB" id="1930859at2759"/>
<dbReference type="EC" id="2.7.11.1" evidence="1"/>
<evidence type="ECO:0000313" key="8">
    <source>
        <dbReference type="Proteomes" id="UP000324800"/>
    </source>
</evidence>
<feature type="domain" description="Protein kinase" evidence="6">
    <location>
        <begin position="1"/>
        <end position="135"/>
    </location>
</feature>
<dbReference type="Proteomes" id="UP000324800">
    <property type="component" value="Unassembled WGS sequence"/>
</dbReference>
<evidence type="ECO:0000313" key="7">
    <source>
        <dbReference type="EMBL" id="KAA6361753.1"/>
    </source>
</evidence>
<dbReference type="CDD" id="cd00180">
    <property type="entry name" value="PKc"/>
    <property type="match status" value="1"/>
</dbReference>
<gene>
    <name evidence="7" type="ORF">EZS28_042720</name>
</gene>
<dbReference type="InterPro" id="IPR000719">
    <property type="entry name" value="Prot_kinase_dom"/>
</dbReference>
<evidence type="ECO:0000256" key="5">
    <source>
        <dbReference type="ARBA" id="ARBA00022840"/>
    </source>
</evidence>
<keyword evidence="4" id="KW-0418">Kinase</keyword>